<dbReference type="Proteomes" id="UP000281549">
    <property type="component" value="Unassembled WGS sequence"/>
</dbReference>
<name>A0A4P9YJJ5_ROZAC</name>
<keyword evidence="2" id="KW-0326">Glycosidase</keyword>
<dbReference type="PANTHER" id="PTHR45708:SF49">
    <property type="entry name" value="ENDOCHITINASE"/>
    <property type="match status" value="1"/>
</dbReference>
<dbReference type="Gene3D" id="3.20.20.80">
    <property type="entry name" value="Glycosidases"/>
    <property type="match status" value="1"/>
</dbReference>
<evidence type="ECO:0000259" key="3">
    <source>
        <dbReference type="PROSITE" id="PS51910"/>
    </source>
</evidence>
<dbReference type="EMBL" id="ML005257">
    <property type="protein sequence ID" value="RKP19272.1"/>
    <property type="molecule type" value="Genomic_DNA"/>
</dbReference>
<keyword evidence="1 4" id="KW-0378">Hydrolase</keyword>
<dbReference type="InterPro" id="IPR017853">
    <property type="entry name" value="GH"/>
</dbReference>
<evidence type="ECO:0000313" key="5">
    <source>
        <dbReference type="Proteomes" id="UP000281549"/>
    </source>
</evidence>
<dbReference type="PROSITE" id="PS51910">
    <property type="entry name" value="GH18_2"/>
    <property type="match status" value="1"/>
</dbReference>
<proteinExistence type="predicted"/>
<dbReference type="PANTHER" id="PTHR45708">
    <property type="entry name" value="ENDOCHITINASE"/>
    <property type="match status" value="1"/>
</dbReference>
<sequence>MDLSIHCSSPYPGFTKPASGYTLLKCPDIENDIKQCQSLGKKIIISVVNLSSTTSMKNEQDGENVANMIWNSFLGGSGNRPFGSAILDGVDLWNRDNQKIGYLSLVNKLRALMNADSSRKYLLTASARCSYPEPTFGPQVAGLPFTEVPKSFDYISFHAMSTPECTFQNKDLFYQTFEKWSDWAHPLGIPIYVGLPASISTGAPGDYITVGNLGSALSRLSNLTSFSGITLWEFSADYQNLPCSNTKELSYGQIIYQMMSEKKYTITCTEVETTNTRSKPRSTTNSGNGIPSSALETSRFSYSISELAFSFFIVAFLK</sequence>
<feature type="domain" description="GH18" evidence="3">
    <location>
        <begin position="1"/>
        <end position="254"/>
    </location>
</feature>
<protein>
    <submittedName>
        <fullName evidence="4">Glycoside hydrolase</fullName>
    </submittedName>
</protein>
<dbReference type="GO" id="GO:0005975">
    <property type="term" value="P:carbohydrate metabolic process"/>
    <property type="evidence" value="ECO:0007669"/>
    <property type="project" value="InterPro"/>
</dbReference>
<evidence type="ECO:0000313" key="4">
    <source>
        <dbReference type="EMBL" id="RKP19272.1"/>
    </source>
</evidence>
<accession>A0A4P9YJJ5</accession>
<dbReference type="InterPro" id="IPR050542">
    <property type="entry name" value="Glycosyl_Hydrlase18_Chitinase"/>
</dbReference>
<organism evidence="4 5">
    <name type="scientific">Rozella allomycis (strain CSF55)</name>
    <dbReference type="NCBI Taxonomy" id="988480"/>
    <lineage>
        <taxon>Eukaryota</taxon>
        <taxon>Fungi</taxon>
        <taxon>Fungi incertae sedis</taxon>
        <taxon>Cryptomycota</taxon>
        <taxon>Cryptomycota incertae sedis</taxon>
        <taxon>Rozella</taxon>
    </lineage>
</organism>
<evidence type="ECO:0000256" key="2">
    <source>
        <dbReference type="ARBA" id="ARBA00023295"/>
    </source>
</evidence>
<dbReference type="InterPro" id="IPR001223">
    <property type="entry name" value="Glyco_hydro18_cat"/>
</dbReference>
<reference evidence="5" key="1">
    <citation type="journal article" date="2018" name="Nat. Microbiol.">
        <title>Leveraging single-cell genomics to expand the fungal tree of life.</title>
        <authorList>
            <person name="Ahrendt S.R."/>
            <person name="Quandt C.A."/>
            <person name="Ciobanu D."/>
            <person name="Clum A."/>
            <person name="Salamov A."/>
            <person name="Andreopoulos B."/>
            <person name="Cheng J.F."/>
            <person name="Woyke T."/>
            <person name="Pelin A."/>
            <person name="Henrissat B."/>
            <person name="Reynolds N.K."/>
            <person name="Benny G.L."/>
            <person name="Smith M.E."/>
            <person name="James T.Y."/>
            <person name="Grigoriev I.V."/>
        </authorList>
    </citation>
    <scope>NUCLEOTIDE SEQUENCE [LARGE SCALE GENOMIC DNA]</scope>
    <source>
        <strain evidence="5">CSF55</strain>
    </source>
</reference>
<dbReference type="GO" id="GO:0004568">
    <property type="term" value="F:chitinase activity"/>
    <property type="evidence" value="ECO:0007669"/>
    <property type="project" value="TreeGrafter"/>
</dbReference>
<evidence type="ECO:0000256" key="1">
    <source>
        <dbReference type="ARBA" id="ARBA00022801"/>
    </source>
</evidence>
<dbReference type="GO" id="GO:0005576">
    <property type="term" value="C:extracellular region"/>
    <property type="evidence" value="ECO:0007669"/>
    <property type="project" value="TreeGrafter"/>
</dbReference>
<dbReference type="AlphaFoldDB" id="A0A4P9YJJ5"/>
<gene>
    <name evidence="4" type="ORF">ROZALSC1DRAFT_29112</name>
</gene>
<dbReference type="SUPFAM" id="SSF51445">
    <property type="entry name" value="(Trans)glycosidases"/>
    <property type="match status" value="1"/>
</dbReference>